<keyword evidence="3" id="KW-0520">NAD</keyword>
<dbReference type="InterPro" id="IPR016161">
    <property type="entry name" value="Ald_DH/histidinol_DH"/>
</dbReference>
<dbReference type="GO" id="GO:0005737">
    <property type="term" value="C:cytoplasm"/>
    <property type="evidence" value="ECO:0007669"/>
    <property type="project" value="TreeGrafter"/>
</dbReference>
<gene>
    <name evidence="9" type="primary">ywdH</name>
    <name evidence="9" type="ORF">CLPU_18c00550</name>
</gene>
<dbReference type="EMBL" id="LGSS01000018">
    <property type="protein sequence ID" value="KNF07373.1"/>
    <property type="molecule type" value="Genomic_DNA"/>
</dbReference>
<dbReference type="Pfam" id="PF00171">
    <property type="entry name" value="Aldedh"/>
    <property type="match status" value="1"/>
</dbReference>
<reference evidence="10" key="1">
    <citation type="submission" date="2015-07" db="EMBL/GenBank/DDBJ databases">
        <title>Draft genome sequence of the purine-degrading Gottschalkia purinilyticum DSM 1384 (formerly Clostridium purinilyticum).</title>
        <authorList>
            <person name="Poehlein A."/>
            <person name="Schiel-Bengelsdorf B."/>
            <person name="Bengelsdorf F.R."/>
            <person name="Daniel R."/>
            <person name="Duerre P."/>
        </authorList>
    </citation>
    <scope>NUCLEOTIDE SEQUENCE [LARGE SCALE GENOMIC DNA]</scope>
    <source>
        <strain evidence="10">DSM 1384</strain>
    </source>
</reference>
<dbReference type="GO" id="GO:0006081">
    <property type="term" value="P:aldehyde metabolic process"/>
    <property type="evidence" value="ECO:0007669"/>
    <property type="project" value="InterPro"/>
</dbReference>
<keyword evidence="2 4" id="KW-0560">Oxidoreductase</keyword>
<sequence length="456" mass="52188">MSNIKSIIEKQRKFFYNGETKKLKFRMEKLKLLKKCILEREEEILKALKEDLNKHPFEAYETEIYMVIEEINYIMKNLKRWMKPKKVKTPFIHAISSSYTVSEPYGVSLIISPWNYPFQLSILPLVGSIAGGNCAIIKPSAYSPNTSSVVSRIVKDCFKEEFVAVIEGGREVNQSLLSEKFDYIFFTGSVKVGKVVMESASKNLTPITLELGGKSPCIVYKDANIDIAAKRIVWGKFLNAGQTCVAPDYLLVHKSIKEELLSNMKEYIKKFYGENPLNSNDFCRIVNEKHFDRLLSNLNDGNIYIGGNHIKEQLFIEPTIINNISWEDKIMRDEIFGPILPVIEYEEIRDIVEKINENPKPLALYLFTNSKYIEKEVMENISFGGGCINDTIIHLATSYMPFGGVGESGIGNYHGKSSFDTFTHKKSILKKSNSIDLDFRYPPYKNKLNLLKKIIK</sequence>
<dbReference type="PANTHER" id="PTHR43570">
    <property type="entry name" value="ALDEHYDE DEHYDROGENASE"/>
    <property type="match status" value="1"/>
</dbReference>
<dbReference type="CDD" id="cd07136">
    <property type="entry name" value="ALDH_YwdH-P39616"/>
    <property type="match status" value="1"/>
</dbReference>
<dbReference type="FunFam" id="3.40.309.10:FF:000003">
    <property type="entry name" value="Aldehyde dehydrogenase"/>
    <property type="match status" value="1"/>
</dbReference>
<dbReference type="Gene3D" id="3.40.309.10">
    <property type="entry name" value="Aldehyde Dehydrogenase, Chain A, domain 2"/>
    <property type="match status" value="1"/>
</dbReference>
<evidence type="ECO:0000256" key="7">
    <source>
        <dbReference type="RuleBase" id="RU003345"/>
    </source>
</evidence>
<feature type="domain" description="Aldehyde dehydrogenase" evidence="8">
    <location>
        <begin position="4"/>
        <end position="428"/>
    </location>
</feature>
<dbReference type="Proteomes" id="UP000037267">
    <property type="component" value="Unassembled WGS sequence"/>
</dbReference>
<evidence type="ECO:0000256" key="4">
    <source>
        <dbReference type="PIRNR" id="PIRNR036492"/>
    </source>
</evidence>
<dbReference type="SUPFAM" id="SSF53720">
    <property type="entry name" value="ALDH-like"/>
    <property type="match status" value="1"/>
</dbReference>
<dbReference type="RefSeq" id="WP_050356344.1">
    <property type="nucleotide sequence ID" value="NZ_LGSS01000018.1"/>
</dbReference>
<evidence type="ECO:0000313" key="10">
    <source>
        <dbReference type="Proteomes" id="UP000037267"/>
    </source>
</evidence>
<evidence type="ECO:0000256" key="3">
    <source>
        <dbReference type="ARBA" id="ARBA00023027"/>
    </source>
</evidence>
<dbReference type="FunFam" id="3.40.605.10:FF:000004">
    <property type="entry name" value="Aldehyde dehydrogenase"/>
    <property type="match status" value="1"/>
</dbReference>
<dbReference type="PROSITE" id="PS00687">
    <property type="entry name" value="ALDEHYDE_DEHYDR_GLU"/>
    <property type="match status" value="1"/>
</dbReference>
<dbReference type="PIRSF" id="PIRSF036492">
    <property type="entry name" value="ALDH"/>
    <property type="match status" value="1"/>
</dbReference>
<dbReference type="InterPro" id="IPR016163">
    <property type="entry name" value="Ald_DH_C"/>
</dbReference>
<dbReference type="InterPro" id="IPR016160">
    <property type="entry name" value="Ald_DH_CS_CYS"/>
</dbReference>
<dbReference type="STRING" id="1503.CLPU_18c00550"/>
<feature type="active site" evidence="5">
    <location>
        <position position="244"/>
    </location>
</feature>
<evidence type="ECO:0000256" key="2">
    <source>
        <dbReference type="ARBA" id="ARBA00023002"/>
    </source>
</evidence>
<dbReference type="GO" id="GO:0004029">
    <property type="term" value="F:aldehyde dehydrogenase (NAD+) activity"/>
    <property type="evidence" value="ECO:0007669"/>
    <property type="project" value="TreeGrafter"/>
</dbReference>
<dbReference type="InterPro" id="IPR015590">
    <property type="entry name" value="Aldehyde_DH_dom"/>
</dbReference>
<protein>
    <recommendedName>
        <fullName evidence="4">Aldehyde dehydrogenase</fullName>
    </recommendedName>
</protein>
<keyword evidence="10" id="KW-1185">Reference proteome</keyword>
<evidence type="ECO:0000259" key="8">
    <source>
        <dbReference type="Pfam" id="PF00171"/>
    </source>
</evidence>
<feature type="active site" evidence="5 6">
    <location>
        <position position="210"/>
    </location>
</feature>
<name>A0A0L0W746_GOTPU</name>
<dbReference type="Gene3D" id="3.40.605.10">
    <property type="entry name" value="Aldehyde Dehydrogenase, Chain A, domain 1"/>
    <property type="match status" value="1"/>
</dbReference>
<dbReference type="InterPro" id="IPR029510">
    <property type="entry name" value="Ald_DH_CS_GLU"/>
</dbReference>
<dbReference type="AlphaFoldDB" id="A0A0L0W746"/>
<evidence type="ECO:0000256" key="1">
    <source>
        <dbReference type="ARBA" id="ARBA00009986"/>
    </source>
</evidence>
<proteinExistence type="inferred from homology"/>
<evidence type="ECO:0000256" key="5">
    <source>
        <dbReference type="PIRSR" id="PIRSR036492-1"/>
    </source>
</evidence>
<evidence type="ECO:0000256" key="6">
    <source>
        <dbReference type="PROSITE-ProRule" id="PRU10007"/>
    </source>
</evidence>
<dbReference type="OrthoDB" id="9762913at2"/>
<dbReference type="PATRIC" id="fig|1503.3.peg.808"/>
<dbReference type="PANTHER" id="PTHR43570:SF16">
    <property type="entry name" value="ALDEHYDE DEHYDROGENASE TYPE III, ISOFORM Q"/>
    <property type="match status" value="1"/>
</dbReference>
<comment type="caution">
    <text evidence="9">The sequence shown here is derived from an EMBL/GenBank/DDBJ whole genome shotgun (WGS) entry which is preliminary data.</text>
</comment>
<evidence type="ECO:0000313" key="9">
    <source>
        <dbReference type="EMBL" id="KNF07373.1"/>
    </source>
</evidence>
<dbReference type="InterPro" id="IPR016162">
    <property type="entry name" value="Ald_DH_N"/>
</dbReference>
<dbReference type="PROSITE" id="PS00070">
    <property type="entry name" value="ALDEHYDE_DEHYDR_CYS"/>
    <property type="match status" value="1"/>
</dbReference>
<accession>A0A0L0W746</accession>
<comment type="similarity">
    <text evidence="1 4 7">Belongs to the aldehyde dehydrogenase family.</text>
</comment>
<dbReference type="InterPro" id="IPR012394">
    <property type="entry name" value="Aldehyde_DH_NAD(P)"/>
</dbReference>
<organism evidence="9 10">
    <name type="scientific">Gottschalkia purinilytica</name>
    <name type="common">Clostridium purinilyticum</name>
    <dbReference type="NCBI Taxonomy" id="1503"/>
    <lineage>
        <taxon>Bacteria</taxon>
        <taxon>Bacillati</taxon>
        <taxon>Bacillota</taxon>
        <taxon>Tissierellia</taxon>
        <taxon>Tissierellales</taxon>
        <taxon>Gottschalkiaceae</taxon>
        <taxon>Gottschalkia</taxon>
    </lineage>
</organism>